<dbReference type="EMBL" id="FOIR01000001">
    <property type="protein sequence ID" value="SEV85875.1"/>
    <property type="molecule type" value="Genomic_DNA"/>
</dbReference>
<protein>
    <submittedName>
        <fullName evidence="2">Uncharacterized protein</fullName>
    </submittedName>
</protein>
<dbReference type="Proteomes" id="UP000199437">
    <property type="component" value="Unassembled WGS sequence"/>
</dbReference>
<feature type="transmembrane region" description="Helical" evidence="1">
    <location>
        <begin position="33"/>
        <end position="59"/>
    </location>
</feature>
<accession>A0A1I0MBK0</accession>
<feature type="transmembrane region" description="Helical" evidence="1">
    <location>
        <begin position="119"/>
        <end position="139"/>
    </location>
</feature>
<evidence type="ECO:0000313" key="3">
    <source>
        <dbReference type="Proteomes" id="UP000199437"/>
    </source>
</evidence>
<evidence type="ECO:0000256" key="1">
    <source>
        <dbReference type="SAM" id="Phobius"/>
    </source>
</evidence>
<keyword evidence="1" id="KW-0472">Membrane</keyword>
<reference evidence="3" key="1">
    <citation type="submission" date="2016-10" db="EMBL/GenBank/DDBJ databases">
        <authorList>
            <person name="Varghese N."/>
            <person name="Submissions S."/>
        </authorList>
    </citation>
    <scope>NUCLEOTIDE SEQUENCE [LARGE SCALE GENOMIC DNA]</scope>
    <source>
        <strain evidence="3">CGMCC 1.12402</strain>
    </source>
</reference>
<keyword evidence="3" id="KW-1185">Reference proteome</keyword>
<evidence type="ECO:0000313" key="2">
    <source>
        <dbReference type="EMBL" id="SEV85875.1"/>
    </source>
</evidence>
<keyword evidence="1" id="KW-1133">Transmembrane helix</keyword>
<feature type="transmembrane region" description="Helical" evidence="1">
    <location>
        <begin position="95"/>
        <end position="112"/>
    </location>
</feature>
<gene>
    <name evidence="2" type="ORF">SAMN05216290_0266</name>
</gene>
<sequence length="142" mass="16276">MIIKLLISLACVVSAYLSVKQKARPLLTLAFSISILLGWLSVYSLLLYELALIVLSILILKELKLNRWVDLSALTLVVYSMLTVVLQLGAWSDYFIVRILAVVPLLGVLYFSREISKTATRYCILMIWINVLIYFFSVFKFY</sequence>
<dbReference type="AlphaFoldDB" id="A0A1I0MBK0"/>
<dbReference type="STRING" id="1267423.SAMN05216290_0266"/>
<proteinExistence type="predicted"/>
<organism evidence="2 3">
    <name type="scientific">Roseivirga pacifica</name>
    <dbReference type="NCBI Taxonomy" id="1267423"/>
    <lineage>
        <taxon>Bacteria</taxon>
        <taxon>Pseudomonadati</taxon>
        <taxon>Bacteroidota</taxon>
        <taxon>Cytophagia</taxon>
        <taxon>Cytophagales</taxon>
        <taxon>Roseivirgaceae</taxon>
        <taxon>Roseivirga</taxon>
    </lineage>
</organism>
<keyword evidence="1" id="KW-0812">Transmembrane</keyword>
<name>A0A1I0MBK0_9BACT</name>
<feature type="transmembrane region" description="Helical" evidence="1">
    <location>
        <begin position="71"/>
        <end position="89"/>
    </location>
</feature>